<feature type="domain" description="LIM zinc-binding" evidence="6">
    <location>
        <begin position="50"/>
        <end position="115"/>
    </location>
</feature>
<reference evidence="7" key="1">
    <citation type="submission" date="2020-05" db="UniProtKB">
        <authorList>
            <consortium name="EnsemblMetazoa"/>
        </authorList>
    </citation>
    <scope>IDENTIFICATION</scope>
    <source>
        <strain evidence="7">TTRI</strain>
    </source>
</reference>
<evidence type="ECO:0000259" key="6">
    <source>
        <dbReference type="PROSITE" id="PS50023"/>
    </source>
</evidence>
<evidence type="ECO:0000256" key="4">
    <source>
        <dbReference type="ARBA" id="ARBA00023038"/>
    </source>
</evidence>
<dbReference type="VEuPathDB" id="VectorBase:GAUT021611"/>
<dbReference type="InterPro" id="IPR001781">
    <property type="entry name" value="Znf_LIM"/>
</dbReference>
<dbReference type="STRING" id="7395.A0A1A9V0B5"/>
<dbReference type="PROSITE" id="PS50023">
    <property type="entry name" value="LIM_DOMAIN_2"/>
    <property type="match status" value="1"/>
</dbReference>
<name>A0A1A9V0B5_GLOAU</name>
<organism evidence="7 8">
    <name type="scientific">Glossina austeni</name>
    <name type="common">Savannah tsetse fly</name>
    <dbReference type="NCBI Taxonomy" id="7395"/>
    <lineage>
        <taxon>Eukaryota</taxon>
        <taxon>Metazoa</taxon>
        <taxon>Ecdysozoa</taxon>
        <taxon>Arthropoda</taxon>
        <taxon>Hexapoda</taxon>
        <taxon>Insecta</taxon>
        <taxon>Pterygota</taxon>
        <taxon>Neoptera</taxon>
        <taxon>Endopterygota</taxon>
        <taxon>Diptera</taxon>
        <taxon>Brachycera</taxon>
        <taxon>Muscomorpha</taxon>
        <taxon>Hippoboscoidea</taxon>
        <taxon>Glossinidae</taxon>
        <taxon>Glossina</taxon>
    </lineage>
</organism>
<dbReference type="Proteomes" id="UP000078200">
    <property type="component" value="Unassembled WGS sequence"/>
</dbReference>
<dbReference type="SMART" id="SM00132">
    <property type="entry name" value="LIM"/>
    <property type="match status" value="1"/>
</dbReference>
<dbReference type="SUPFAM" id="SSF57716">
    <property type="entry name" value="Glucocorticoid receptor-like (DNA-binding domain)"/>
    <property type="match status" value="1"/>
</dbReference>
<dbReference type="PANTHER" id="PTHR24211:SF20">
    <property type="entry name" value="PROTEIN ESPINAS-RELATED"/>
    <property type="match status" value="1"/>
</dbReference>
<keyword evidence="8" id="KW-1185">Reference proteome</keyword>
<dbReference type="PANTHER" id="PTHR24211">
    <property type="entry name" value="LIM DOMAIN-CONTAINING PROTEIN"/>
    <property type="match status" value="1"/>
</dbReference>
<proteinExistence type="inferred from homology"/>
<keyword evidence="4 5" id="KW-0440">LIM domain</keyword>
<dbReference type="GO" id="GO:0046872">
    <property type="term" value="F:metal ion binding"/>
    <property type="evidence" value="ECO:0007669"/>
    <property type="project" value="UniProtKB-KW"/>
</dbReference>
<keyword evidence="3 5" id="KW-0862">Zinc</keyword>
<dbReference type="AlphaFoldDB" id="A0A1A9V0B5"/>
<evidence type="ECO:0000313" key="7">
    <source>
        <dbReference type="EnsemblMetazoa" id="GAUT021611-PA"/>
    </source>
</evidence>
<evidence type="ECO:0000256" key="5">
    <source>
        <dbReference type="PROSITE-ProRule" id="PRU00125"/>
    </source>
</evidence>
<evidence type="ECO:0000256" key="1">
    <source>
        <dbReference type="ARBA" id="ARBA00008268"/>
    </source>
</evidence>
<dbReference type="Pfam" id="PF00412">
    <property type="entry name" value="LIM"/>
    <property type="match status" value="1"/>
</dbReference>
<dbReference type="InterPro" id="IPR047120">
    <property type="entry name" value="Pk/Esn/Tes"/>
</dbReference>
<keyword evidence="2 5" id="KW-0479">Metal-binding</keyword>
<evidence type="ECO:0000256" key="3">
    <source>
        <dbReference type="ARBA" id="ARBA00022833"/>
    </source>
</evidence>
<dbReference type="FunFam" id="2.10.110.10:FF:000035">
    <property type="entry name" value="prickle-like protein 2 isoform X1"/>
    <property type="match status" value="1"/>
</dbReference>
<comment type="similarity">
    <text evidence="1">Belongs to the prickle / espinas / testin family.</text>
</comment>
<dbReference type="EnsemblMetazoa" id="GAUT021611-RA">
    <property type="protein sequence ID" value="GAUT021611-PA"/>
    <property type="gene ID" value="GAUT021611"/>
</dbReference>
<dbReference type="Gene3D" id="2.10.110.10">
    <property type="entry name" value="Cysteine Rich Protein"/>
    <property type="match status" value="1"/>
</dbReference>
<evidence type="ECO:0000256" key="2">
    <source>
        <dbReference type="ARBA" id="ARBA00022723"/>
    </source>
</evidence>
<protein>
    <recommendedName>
        <fullName evidence="6">LIM zinc-binding domain-containing protein</fullName>
    </recommendedName>
</protein>
<accession>A0A1A9V0B5</accession>
<sequence>MKKAVAGKNICNRNRCLTNVRTAFAYKNRRKPPYKQFQTLKDKSSNIEDEYLEQCNEQLSPGDIVVFAQRVGAQICWHPACFVCCVCKELLMDLIYFHRNGNLYCGRHHAETQKPRCSACDELSLS</sequence>
<evidence type="ECO:0000313" key="8">
    <source>
        <dbReference type="Proteomes" id="UP000078200"/>
    </source>
</evidence>